<feature type="chain" id="PRO_5021448047" evidence="1">
    <location>
        <begin position="19"/>
        <end position="139"/>
    </location>
</feature>
<keyword evidence="1" id="KW-0732">Signal</keyword>
<dbReference type="RefSeq" id="WP_135055314.1">
    <property type="nucleotide sequence ID" value="NZ_JADGLC010000007.1"/>
</dbReference>
<dbReference type="Proteomes" id="UP000297396">
    <property type="component" value="Unassembled WGS sequence"/>
</dbReference>
<name>A0A4Y9JZC3_9PAST</name>
<evidence type="ECO:0000313" key="3">
    <source>
        <dbReference type="Proteomes" id="UP000297396"/>
    </source>
</evidence>
<feature type="signal peptide" evidence="1">
    <location>
        <begin position="1"/>
        <end position="18"/>
    </location>
</feature>
<sequence length="139" mass="15836">MKIGVVLTLISFAIPVLAQTAKPEKLALTQHQLKQKSSDNPRQIYEPNVSNKVGGRPLYISDSQGNITPYQLATAGDKHIYRHPDNKAIASAQSEQQRFKMTYHSDTQHLETMKCHKQGFNREHCEYTPKGSRFNQLRD</sequence>
<evidence type="ECO:0000256" key="1">
    <source>
        <dbReference type="SAM" id="SignalP"/>
    </source>
</evidence>
<evidence type="ECO:0000313" key="2">
    <source>
        <dbReference type="EMBL" id="TFV11141.1"/>
    </source>
</evidence>
<comment type="caution">
    <text evidence="2">The sequence shown here is derived from an EMBL/GenBank/DDBJ whole genome shotgun (WGS) entry which is preliminary data.</text>
</comment>
<protein>
    <submittedName>
        <fullName evidence="2">Uncharacterized protein</fullName>
    </submittedName>
</protein>
<dbReference type="AlphaFoldDB" id="A0A4Y9JZC3"/>
<reference evidence="2 3" key="1">
    <citation type="submission" date="2019-03" db="EMBL/GenBank/DDBJ databases">
        <title>Diversity of the mouse oral microbiome.</title>
        <authorList>
            <person name="Joseph S."/>
            <person name="Aduse-Opoku J."/>
            <person name="Curtis M."/>
            <person name="Wade W."/>
            <person name="Hashim A."/>
        </authorList>
    </citation>
    <scope>NUCLEOTIDE SEQUENCE [LARGE SCALE GENOMIC DNA]</scope>
    <source>
        <strain evidence="2 3">WT12</strain>
    </source>
</reference>
<dbReference type="EMBL" id="SPPA01000007">
    <property type="protein sequence ID" value="TFV11141.1"/>
    <property type="molecule type" value="Genomic_DNA"/>
</dbReference>
<proteinExistence type="predicted"/>
<organism evidence="2 3">
    <name type="scientific">Muribacter muris</name>
    <dbReference type="NCBI Taxonomy" id="67855"/>
    <lineage>
        <taxon>Bacteria</taxon>
        <taxon>Pseudomonadati</taxon>
        <taxon>Pseudomonadota</taxon>
        <taxon>Gammaproteobacteria</taxon>
        <taxon>Pasteurellales</taxon>
        <taxon>Pasteurellaceae</taxon>
        <taxon>Muribacter</taxon>
    </lineage>
</organism>
<gene>
    <name evidence="2" type="ORF">E4T80_04375</name>
</gene>
<accession>A0A4Y9JZC3</accession>